<organism evidence="1 2">
    <name type="scientific">Enterococcus faecalis</name>
    <name type="common">Streptococcus faecalis</name>
    <dbReference type="NCBI Taxonomy" id="1351"/>
    <lineage>
        <taxon>Bacteria</taxon>
        <taxon>Bacillati</taxon>
        <taxon>Bacillota</taxon>
        <taxon>Bacilli</taxon>
        <taxon>Lactobacillales</taxon>
        <taxon>Enterococcaceae</taxon>
        <taxon>Enterococcus</taxon>
    </lineage>
</organism>
<evidence type="ECO:0000313" key="1">
    <source>
        <dbReference type="EMBL" id="BDQ62268.1"/>
    </source>
</evidence>
<sequence>MSWNLLIYKKARKIGNSFYFNRNLIILLTLENNEFRMIDNNLNLIFGYF</sequence>
<proteinExistence type="predicted"/>
<gene>
    <name evidence="1" type="ORF">EfsSVR2332_23460</name>
</gene>
<reference evidence="1" key="1">
    <citation type="submission" date="2022-08" db="EMBL/GenBank/DDBJ databases">
        <title>Molecular epidemiological analysis of five strains of VanD-type vancomycin-resistant Enterococcus faecalis.</title>
        <authorList>
            <person name="Mimura K."/>
            <person name="Hashimoto Y."/>
            <person name="Tomita H."/>
        </authorList>
    </citation>
    <scope>NUCLEOTIDE SEQUENCE</scope>
    <source>
        <strain evidence="1">SVR2332</strain>
    </source>
</reference>
<evidence type="ECO:0000313" key="2">
    <source>
        <dbReference type="Proteomes" id="UP001317613"/>
    </source>
</evidence>
<dbReference type="Proteomes" id="UP001317613">
    <property type="component" value="Chromosome"/>
</dbReference>
<protein>
    <submittedName>
        <fullName evidence="1">Uncharacterized protein</fullName>
    </submittedName>
</protein>
<accession>A0AC59HRG7</accession>
<name>A0AC59HRG7_ENTFL</name>
<dbReference type="EMBL" id="AP026729">
    <property type="protein sequence ID" value="BDQ62268.1"/>
    <property type="molecule type" value="Genomic_DNA"/>
</dbReference>